<dbReference type="InParanoid" id="T1F8U3"/>
<dbReference type="Proteomes" id="UP000015101">
    <property type="component" value="Unassembled WGS sequence"/>
</dbReference>
<dbReference type="CTD" id="20205242"/>
<dbReference type="KEGG" id="hro:HELRODRAFT_175095"/>
<protein>
    <recommendedName>
        <fullName evidence="4">CUB domain-containing protein</fullName>
    </recommendedName>
</protein>
<keyword evidence="3" id="KW-1185">Reference proteome</keyword>
<dbReference type="AlphaFoldDB" id="T1F8U3"/>
<reference evidence="1 3" key="2">
    <citation type="journal article" date="2013" name="Nature">
        <title>Insights into bilaterian evolution from three spiralian genomes.</title>
        <authorList>
            <person name="Simakov O."/>
            <person name="Marletaz F."/>
            <person name="Cho S.J."/>
            <person name="Edsinger-Gonzales E."/>
            <person name="Havlak P."/>
            <person name="Hellsten U."/>
            <person name="Kuo D.H."/>
            <person name="Larsson T."/>
            <person name="Lv J."/>
            <person name="Arendt D."/>
            <person name="Savage R."/>
            <person name="Osoegawa K."/>
            <person name="de Jong P."/>
            <person name="Grimwood J."/>
            <person name="Chapman J.A."/>
            <person name="Shapiro H."/>
            <person name="Aerts A."/>
            <person name="Otillar R.P."/>
            <person name="Terry A.Y."/>
            <person name="Boore J.L."/>
            <person name="Grigoriev I.V."/>
            <person name="Lindberg D.R."/>
            <person name="Seaver E.C."/>
            <person name="Weisblat D.A."/>
            <person name="Putnam N.H."/>
            <person name="Rokhsar D.S."/>
        </authorList>
    </citation>
    <scope>NUCLEOTIDE SEQUENCE</scope>
</reference>
<dbReference type="EMBL" id="AMQM01005143">
    <property type="status" value="NOT_ANNOTATED_CDS"/>
    <property type="molecule type" value="Genomic_DNA"/>
</dbReference>
<dbReference type="EMBL" id="AMQM01005142">
    <property type="status" value="NOT_ANNOTATED_CDS"/>
    <property type="molecule type" value="Genomic_DNA"/>
</dbReference>
<evidence type="ECO:0000313" key="2">
    <source>
        <dbReference type="EnsemblMetazoa" id="HelroP175095"/>
    </source>
</evidence>
<reference evidence="3" key="1">
    <citation type="submission" date="2012-12" db="EMBL/GenBank/DDBJ databases">
        <authorList>
            <person name="Hellsten U."/>
            <person name="Grimwood J."/>
            <person name="Chapman J.A."/>
            <person name="Shapiro H."/>
            <person name="Aerts A."/>
            <person name="Otillar R.P."/>
            <person name="Terry A.Y."/>
            <person name="Boore J.L."/>
            <person name="Simakov O."/>
            <person name="Marletaz F."/>
            <person name="Cho S.-J."/>
            <person name="Edsinger-Gonzales E."/>
            <person name="Havlak P."/>
            <person name="Kuo D.-H."/>
            <person name="Larsson T."/>
            <person name="Lv J."/>
            <person name="Arendt D."/>
            <person name="Savage R."/>
            <person name="Osoegawa K."/>
            <person name="de Jong P."/>
            <person name="Lindberg D.R."/>
            <person name="Seaver E.C."/>
            <person name="Weisblat D.A."/>
            <person name="Putnam N.H."/>
            <person name="Grigoriev I.V."/>
            <person name="Rokhsar D.S."/>
        </authorList>
    </citation>
    <scope>NUCLEOTIDE SEQUENCE</scope>
</reference>
<name>T1F8U3_HELRO</name>
<organism evidence="2 3">
    <name type="scientific">Helobdella robusta</name>
    <name type="common">Californian leech</name>
    <dbReference type="NCBI Taxonomy" id="6412"/>
    <lineage>
        <taxon>Eukaryota</taxon>
        <taxon>Metazoa</taxon>
        <taxon>Spiralia</taxon>
        <taxon>Lophotrochozoa</taxon>
        <taxon>Annelida</taxon>
        <taxon>Clitellata</taxon>
        <taxon>Hirudinea</taxon>
        <taxon>Rhynchobdellida</taxon>
        <taxon>Glossiphoniidae</taxon>
        <taxon>Helobdella</taxon>
    </lineage>
</organism>
<evidence type="ECO:0008006" key="4">
    <source>
        <dbReference type="Google" id="ProtNLM"/>
    </source>
</evidence>
<reference evidence="2" key="3">
    <citation type="submission" date="2015-06" db="UniProtKB">
        <authorList>
            <consortium name="EnsemblMetazoa"/>
        </authorList>
    </citation>
    <scope>IDENTIFICATION</scope>
</reference>
<dbReference type="EMBL" id="KB096830">
    <property type="protein sequence ID" value="ESO01068.1"/>
    <property type="molecule type" value="Genomic_DNA"/>
</dbReference>
<evidence type="ECO:0000313" key="3">
    <source>
        <dbReference type="Proteomes" id="UP000015101"/>
    </source>
</evidence>
<gene>
    <name evidence="2" type="primary">20205242</name>
    <name evidence="1" type="ORF">HELRODRAFT_175095</name>
</gene>
<dbReference type="HOGENOM" id="CLU_970584_0_0_1"/>
<dbReference type="RefSeq" id="XP_009020780.1">
    <property type="nucleotide sequence ID" value="XM_009022532.1"/>
</dbReference>
<sequence length="279" mass="30277">MTSRSGTAHPYTRGQEVGGSSPTQVILIRSAVYGRMRFGRCVKSLEYGALGCNADVINIVDAKVATCPPNSCTAQGHLIRPHQSLDHPYATSTHKRSSTIGYLASLVTAQTGCGSPLCPWVLEPQPGQKFNLTFYVTRRYVGEDGVDGEVGDSGMDHDVRERQEKTCQRLANVVYTPSQVSKDITMCGLMTSQRVVHLVTAPSEKVEVKLFSGLAENPLYFVIGYEVIGCPDIVPPPNANAKRQGDATIVKCNDIETMWHLTCLGVTWIGEVGTCDVRG</sequence>
<dbReference type="EnsemblMetazoa" id="HelroT175095">
    <property type="protein sequence ID" value="HelroP175095"/>
    <property type="gene ID" value="HelroG175095"/>
</dbReference>
<proteinExistence type="predicted"/>
<evidence type="ECO:0000313" key="1">
    <source>
        <dbReference type="EMBL" id="ESO01068.1"/>
    </source>
</evidence>
<dbReference type="GeneID" id="20205242"/>
<dbReference type="OrthoDB" id="6319724at2759"/>
<accession>T1F8U3</accession>